<evidence type="ECO:0000259" key="11">
    <source>
        <dbReference type="Pfam" id="PF24621"/>
    </source>
</evidence>
<keyword evidence="8" id="KW-0057">Aromatic amino acid biosynthesis</keyword>
<evidence type="ECO:0000256" key="7">
    <source>
        <dbReference type="ARBA" id="ARBA00023027"/>
    </source>
</evidence>
<dbReference type="GO" id="GO:0000166">
    <property type="term" value="F:nucleotide binding"/>
    <property type="evidence" value="ECO:0007669"/>
    <property type="project" value="UniProtKB-KW"/>
</dbReference>
<proteinExistence type="predicted"/>
<evidence type="ECO:0000256" key="1">
    <source>
        <dbReference type="ARBA" id="ARBA00001911"/>
    </source>
</evidence>
<dbReference type="GO" id="GO:0003856">
    <property type="term" value="F:3-dehydroquinate synthase activity"/>
    <property type="evidence" value="ECO:0007669"/>
    <property type="project" value="TreeGrafter"/>
</dbReference>
<dbReference type="Gene3D" id="3.40.50.1970">
    <property type="match status" value="1"/>
</dbReference>
<protein>
    <submittedName>
        <fullName evidence="12">Uncharacterized protein</fullName>
    </submittedName>
</protein>
<evidence type="ECO:0000259" key="10">
    <source>
        <dbReference type="Pfam" id="PF01761"/>
    </source>
</evidence>
<keyword evidence="7" id="KW-0520">NAD</keyword>
<feature type="domain" description="3-dehydroquinate synthase C-terminal" evidence="11">
    <location>
        <begin position="183"/>
        <end position="276"/>
    </location>
</feature>
<dbReference type="Pfam" id="PF01761">
    <property type="entry name" value="DHQ_synthase"/>
    <property type="match status" value="1"/>
</dbReference>
<dbReference type="AlphaFoldDB" id="A0A382TKR8"/>
<keyword evidence="5" id="KW-0547">Nucleotide-binding</keyword>
<evidence type="ECO:0000256" key="3">
    <source>
        <dbReference type="ARBA" id="ARBA00022605"/>
    </source>
</evidence>
<sequence length="277" mass="30892">MKKIKLVVKTSSKNYPIIIGSNIIKNISSIIQTNNIKFNKCLIVADKKVPKKNLSILKNKIPCKTKSIYLFNPSEKNKNQESVNKILNKLLINNFNRGDCIVSFGGGITGDVTGFAASIFKRGLKFINIPTTLLAQVDSSIGGKTGINNKYGKNLVGSFFQPDLVVSDINLLTTLPKREIVCGYGEIFKHSLIANKKIFNYLDKNKFKVLNLQSPYIEKAISDSCKIKKTIVQQDEKEKNLRKVLNLGHTFAHAYEATLRYSKKLNHGEAVILGITS</sequence>
<evidence type="ECO:0000256" key="2">
    <source>
        <dbReference type="ARBA" id="ARBA00001947"/>
    </source>
</evidence>
<evidence type="ECO:0000256" key="5">
    <source>
        <dbReference type="ARBA" id="ARBA00022741"/>
    </source>
</evidence>
<comment type="cofactor">
    <cofactor evidence="1">
        <name>NAD(+)</name>
        <dbReference type="ChEBI" id="CHEBI:57540"/>
    </cofactor>
</comment>
<dbReference type="InterPro" id="IPR050071">
    <property type="entry name" value="Dehydroquinate_synthase"/>
</dbReference>
<dbReference type="EMBL" id="UINC01137383">
    <property type="protein sequence ID" value="SVD22686.1"/>
    <property type="molecule type" value="Genomic_DNA"/>
</dbReference>
<dbReference type="InterPro" id="IPR056179">
    <property type="entry name" value="DHQS_C"/>
</dbReference>
<evidence type="ECO:0000256" key="4">
    <source>
        <dbReference type="ARBA" id="ARBA00022723"/>
    </source>
</evidence>
<feature type="domain" description="3-dehydroquinate synthase N-terminal" evidence="10">
    <location>
        <begin position="71"/>
        <end position="180"/>
    </location>
</feature>
<dbReference type="SUPFAM" id="SSF56796">
    <property type="entry name" value="Dehydroquinate synthase-like"/>
    <property type="match status" value="1"/>
</dbReference>
<keyword evidence="6" id="KW-0862">Zinc</keyword>
<dbReference type="Pfam" id="PF24621">
    <property type="entry name" value="DHQS_C"/>
    <property type="match status" value="1"/>
</dbReference>
<dbReference type="GO" id="GO:0046872">
    <property type="term" value="F:metal ion binding"/>
    <property type="evidence" value="ECO:0007669"/>
    <property type="project" value="UniProtKB-KW"/>
</dbReference>
<evidence type="ECO:0000313" key="12">
    <source>
        <dbReference type="EMBL" id="SVD22686.1"/>
    </source>
</evidence>
<dbReference type="FunFam" id="3.40.50.1970:FF:000007">
    <property type="entry name" value="Pentafunctional AROM polypeptide"/>
    <property type="match status" value="1"/>
</dbReference>
<dbReference type="PANTHER" id="PTHR43622:SF7">
    <property type="entry name" value="3-DEHYDROQUINATE SYNTHASE, CHLOROPLASTIC"/>
    <property type="match status" value="1"/>
</dbReference>
<dbReference type="InterPro" id="IPR030960">
    <property type="entry name" value="DHQS/DOIS_N"/>
</dbReference>
<organism evidence="12">
    <name type="scientific">marine metagenome</name>
    <dbReference type="NCBI Taxonomy" id="408172"/>
    <lineage>
        <taxon>unclassified sequences</taxon>
        <taxon>metagenomes</taxon>
        <taxon>ecological metagenomes</taxon>
    </lineage>
</organism>
<gene>
    <name evidence="12" type="ORF">METZ01_LOCUS375540</name>
</gene>
<accession>A0A382TKR8</accession>
<evidence type="ECO:0000256" key="8">
    <source>
        <dbReference type="ARBA" id="ARBA00023141"/>
    </source>
</evidence>
<evidence type="ECO:0000256" key="9">
    <source>
        <dbReference type="ARBA" id="ARBA00023239"/>
    </source>
</evidence>
<reference evidence="12" key="1">
    <citation type="submission" date="2018-05" db="EMBL/GenBank/DDBJ databases">
        <authorList>
            <person name="Lanie J.A."/>
            <person name="Ng W.-L."/>
            <person name="Kazmierczak K.M."/>
            <person name="Andrzejewski T.M."/>
            <person name="Davidsen T.M."/>
            <person name="Wayne K.J."/>
            <person name="Tettelin H."/>
            <person name="Glass J.I."/>
            <person name="Rusch D."/>
            <person name="Podicherti R."/>
            <person name="Tsui H.-C.T."/>
            <person name="Winkler M.E."/>
        </authorList>
    </citation>
    <scope>NUCLEOTIDE SEQUENCE</scope>
</reference>
<evidence type="ECO:0000256" key="6">
    <source>
        <dbReference type="ARBA" id="ARBA00022833"/>
    </source>
</evidence>
<dbReference type="CDD" id="cd08195">
    <property type="entry name" value="DHQS"/>
    <property type="match status" value="1"/>
</dbReference>
<keyword evidence="9" id="KW-0456">Lyase</keyword>
<comment type="cofactor">
    <cofactor evidence="2">
        <name>Zn(2+)</name>
        <dbReference type="ChEBI" id="CHEBI:29105"/>
    </cofactor>
</comment>
<feature type="non-terminal residue" evidence="12">
    <location>
        <position position="277"/>
    </location>
</feature>
<name>A0A382TKR8_9ZZZZ</name>
<dbReference type="Gene3D" id="1.20.1090.10">
    <property type="entry name" value="Dehydroquinate synthase-like - alpha domain"/>
    <property type="match status" value="1"/>
</dbReference>
<dbReference type="GO" id="GO:0009073">
    <property type="term" value="P:aromatic amino acid family biosynthetic process"/>
    <property type="evidence" value="ECO:0007669"/>
    <property type="project" value="UniProtKB-KW"/>
</dbReference>
<keyword evidence="4" id="KW-0479">Metal-binding</keyword>
<dbReference type="PANTHER" id="PTHR43622">
    <property type="entry name" value="3-DEHYDROQUINATE SYNTHASE"/>
    <property type="match status" value="1"/>
</dbReference>
<dbReference type="GO" id="GO:0008652">
    <property type="term" value="P:amino acid biosynthetic process"/>
    <property type="evidence" value="ECO:0007669"/>
    <property type="project" value="UniProtKB-KW"/>
</dbReference>
<keyword evidence="3" id="KW-0028">Amino-acid biosynthesis</keyword>